<feature type="transmembrane region" description="Helical" evidence="6">
    <location>
        <begin position="154"/>
        <end position="173"/>
    </location>
</feature>
<dbReference type="GO" id="GO:0005507">
    <property type="term" value="F:copper ion binding"/>
    <property type="evidence" value="ECO:0007669"/>
    <property type="project" value="InterPro"/>
</dbReference>
<evidence type="ECO:0000256" key="6">
    <source>
        <dbReference type="SAM" id="Phobius"/>
    </source>
</evidence>
<name>A0A064CE76_9MYCO</name>
<feature type="domain" description="CopC" evidence="8">
    <location>
        <begin position="24"/>
        <end position="118"/>
    </location>
</feature>
<evidence type="ECO:0000256" key="4">
    <source>
        <dbReference type="ARBA" id="ARBA00023008"/>
    </source>
</evidence>
<keyword evidence="3 7" id="KW-0732">Signal</keyword>
<evidence type="ECO:0000313" key="10">
    <source>
        <dbReference type="Proteomes" id="UP000022835"/>
    </source>
</evidence>
<feature type="region of interest" description="Disordered" evidence="5">
    <location>
        <begin position="181"/>
        <end position="206"/>
    </location>
</feature>
<keyword evidence="10" id="KW-1185">Reference proteome</keyword>
<dbReference type="InterPro" id="IPR007348">
    <property type="entry name" value="CopC_dom"/>
</dbReference>
<evidence type="ECO:0000256" key="2">
    <source>
        <dbReference type="ARBA" id="ARBA00022723"/>
    </source>
</evidence>
<dbReference type="Pfam" id="PF04234">
    <property type="entry name" value="CopC"/>
    <property type="match status" value="1"/>
</dbReference>
<keyword evidence="6" id="KW-1133">Transmembrane helix</keyword>
<dbReference type="eggNOG" id="COG2372">
    <property type="taxonomic scope" value="Bacteria"/>
</dbReference>
<dbReference type="PANTHER" id="PTHR34820">
    <property type="entry name" value="INNER MEMBRANE PROTEIN YEBZ"/>
    <property type="match status" value="1"/>
</dbReference>
<comment type="subcellular location">
    <subcellularLocation>
        <location evidence="1">Cell envelope</location>
    </subcellularLocation>
</comment>
<feature type="chain" id="PRO_5001626705" evidence="7">
    <location>
        <begin position="24"/>
        <end position="206"/>
    </location>
</feature>
<dbReference type="EMBL" id="JALN02000002">
    <property type="protein sequence ID" value="KDE97028.1"/>
    <property type="molecule type" value="Genomic_DNA"/>
</dbReference>
<dbReference type="AlphaFoldDB" id="A0A064CE76"/>
<dbReference type="GO" id="GO:0006825">
    <property type="term" value="P:copper ion transport"/>
    <property type="evidence" value="ECO:0007669"/>
    <property type="project" value="InterPro"/>
</dbReference>
<dbReference type="InterPro" id="IPR014755">
    <property type="entry name" value="Cu-Rt/internalin_Ig-like"/>
</dbReference>
<keyword evidence="6" id="KW-0812">Transmembrane</keyword>
<protein>
    <submittedName>
        <fullName evidence="9">Copper resistance protein CopC</fullName>
    </submittedName>
</protein>
<dbReference type="OrthoDB" id="5242236at2"/>
<evidence type="ECO:0000259" key="8">
    <source>
        <dbReference type="Pfam" id="PF04234"/>
    </source>
</evidence>
<reference evidence="9" key="1">
    <citation type="submission" date="2014-05" db="EMBL/GenBank/DDBJ databases">
        <title>Genome sequence of Mycobacterium aromaticivorans strain JS19b1T (= DSM 45407T).</title>
        <authorList>
            <person name="Kwak Y."/>
            <person name="Park G.-S."/>
            <person name="Li Q.X."/>
            <person name="Lee S.-E."/>
            <person name="Shin J.-H."/>
        </authorList>
    </citation>
    <scope>NUCLEOTIDE SEQUENCE [LARGE SCALE GENOMIC DNA]</scope>
    <source>
        <strain evidence="9">JS19b1</strain>
    </source>
</reference>
<evidence type="ECO:0000313" key="9">
    <source>
        <dbReference type="EMBL" id="KDE97028.1"/>
    </source>
</evidence>
<dbReference type="InterPro" id="IPR032694">
    <property type="entry name" value="CopC/D"/>
</dbReference>
<dbReference type="RefSeq" id="WP_051660487.1">
    <property type="nucleotide sequence ID" value="NZ_JALN02000002.1"/>
</dbReference>
<accession>A0A064CE76</accession>
<dbReference type="STRING" id="1440774.Y900_027395"/>
<proteinExistence type="predicted"/>
<evidence type="ECO:0000256" key="3">
    <source>
        <dbReference type="ARBA" id="ARBA00022729"/>
    </source>
</evidence>
<evidence type="ECO:0000256" key="5">
    <source>
        <dbReference type="SAM" id="MobiDB-lite"/>
    </source>
</evidence>
<dbReference type="Gene3D" id="2.60.40.1220">
    <property type="match status" value="1"/>
</dbReference>
<dbReference type="GO" id="GO:0046688">
    <property type="term" value="P:response to copper ion"/>
    <property type="evidence" value="ECO:0007669"/>
    <property type="project" value="InterPro"/>
</dbReference>
<dbReference type="Proteomes" id="UP000022835">
    <property type="component" value="Unassembled WGS sequence"/>
</dbReference>
<dbReference type="GO" id="GO:0005886">
    <property type="term" value="C:plasma membrane"/>
    <property type="evidence" value="ECO:0007669"/>
    <property type="project" value="TreeGrafter"/>
</dbReference>
<comment type="caution">
    <text evidence="9">The sequence shown here is derived from an EMBL/GenBank/DDBJ whole genome shotgun (WGS) entry which is preliminary data.</text>
</comment>
<gene>
    <name evidence="9" type="ORF">Y900_027395</name>
</gene>
<dbReference type="InterPro" id="IPR014756">
    <property type="entry name" value="Ig_E-set"/>
</dbReference>
<feature type="compositionally biased region" description="Low complexity" evidence="5">
    <location>
        <begin position="127"/>
        <end position="150"/>
    </location>
</feature>
<dbReference type="GO" id="GO:0042597">
    <property type="term" value="C:periplasmic space"/>
    <property type="evidence" value="ECO:0007669"/>
    <property type="project" value="InterPro"/>
</dbReference>
<dbReference type="GO" id="GO:0030313">
    <property type="term" value="C:cell envelope"/>
    <property type="evidence" value="ECO:0007669"/>
    <property type="project" value="UniProtKB-SubCell"/>
</dbReference>
<dbReference type="PANTHER" id="PTHR34820:SF4">
    <property type="entry name" value="INNER MEMBRANE PROTEIN YEBZ"/>
    <property type="match status" value="1"/>
</dbReference>
<keyword evidence="6" id="KW-0472">Membrane</keyword>
<organism evidence="9 10">
    <name type="scientific">Mycolicibacterium aromaticivorans JS19b1 = JCM 16368</name>
    <dbReference type="NCBI Taxonomy" id="1440774"/>
    <lineage>
        <taxon>Bacteria</taxon>
        <taxon>Bacillati</taxon>
        <taxon>Actinomycetota</taxon>
        <taxon>Actinomycetes</taxon>
        <taxon>Mycobacteriales</taxon>
        <taxon>Mycobacteriaceae</taxon>
        <taxon>Mycolicibacterium</taxon>
    </lineage>
</organism>
<feature type="region of interest" description="Disordered" evidence="5">
    <location>
        <begin position="127"/>
        <end position="151"/>
    </location>
</feature>
<evidence type="ECO:0000256" key="7">
    <source>
        <dbReference type="SAM" id="SignalP"/>
    </source>
</evidence>
<feature type="signal peptide" evidence="7">
    <location>
        <begin position="1"/>
        <end position="23"/>
    </location>
</feature>
<keyword evidence="4" id="KW-0186">Copper</keyword>
<dbReference type="SUPFAM" id="SSF81296">
    <property type="entry name" value="E set domains"/>
    <property type="match status" value="1"/>
</dbReference>
<sequence>MRTFATTLVALTLWWLAAGIAAAHTGLVSSDPTTDATVTIPPGVVTLTFSEDINPAFATIVVNSADGRNWITGPPRVEGPQVTATMGPDRPASGVYTVGYRVVSADGHPVSGSYKFTIAGVPGGTQPAATVSEAAPTAASAPQSPSPAGSDTKTSILIAAVAGLVLGGVIALWQSWRRRRARAPLSEAGSADSATPGDEARTPPSG</sequence>
<evidence type="ECO:0000256" key="1">
    <source>
        <dbReference type="ARBA" id="ARBA00004196"/>
    </source>
</evidence>
<keyword evidence="2" id="KW-0479">Metal-binding</keyword>